<evidence type="ECO:0000313" key="3">
    <source>
        <dbReference type="EMBL" id="KAG2439138.1"/>
    </source>
</evidence>
<dbReference type="PANTHER" id="PTHR11709:SF518">
    <property type="entry name" value="MULTICOPPER OXIDASE"/>
    <property type="match status" value="1"/>
</dbReference>
<organism evidence="3 4">
    <name type="scientific">Chlamydomonas incerta</name>
    <dbReference type="NCBI Taxonomy" id="51695"/>
    <lineage>
        <taxon>Eukaryota</taxon>
        <taxon>Viridiplantae</taxon>
        <taxon>Chlorophyta</taxon>
        <taxon>core chlorophytes</taxon>
        <taxon>Chlorophyceae</taxon>
        <taxon>CS clade</taxon>
        <taxon>Chlamydomonadales</taxon>
        <taxon>Chlamydomonadaceae</taxon>
        <taxon>Chlamydomonas</taxon>
    </lineage>
</organism>
<dbReference type="PANTHER" id="PTHR11709">
    <property type="entry name" value="MULTI-COPPER OXIDASE"/>
    <property type="match status" value="1"/>
</dbReference>
<dbReference type="SUPFAM" id="SSF49503">
    <property type="entry name" value="Cupredoxins"/>
    <property type="match status" value="1"/>
</dbReference>
<proteinExistence type="predicted"/>
<feature type="region of interest" description="Disordered" evidence="1">
    <location>
        <begin position="236"/>
        <end position="258"/>
    </location>
</feature>
<dbReference type="EMBL" id="JAEHOC010000008">
    <property type="protein sequence ID" value="KAG2439138.1"/>
    <property type="molecule type" value="Genomic_DNA"/>
</dbReference>
<reference evidence="3" key="1">
    <citation type="journal article" date="2020" name="bioRxiv">
        <title>Comparative genomics of Chlamydomonas.</title>
        <authorList>
            <person name="Craig R.J."/>
            <person name="Hasan A.R."/>
            <person name="Ness R.W."/>
            <person name="Keightley P.D."/>
        </authorList>
    </citation>
    <scope>NUCLEOTIDE SEQUENCE</scope>
    <source>
        <strain evidence="3">SAG 7.73</strain>
    </source>
</reference>
<dbReference type="OrthoDB" id="531195at2759"/>
<comment type="caution">
    <text evidence="3">The sequence shown here is derived from an EMBL/GenBank/DDBJ whole genome shotgun (WGS) entry which is preliminary data.</text>
</comment>
<gene>
    <name evidence="3" type="ORF">HXX76_004505</name>
</gene>
<evidence type="ECO:0000256" key="2">
    <source>
        <dbReference type="SAM" id="SignalP"/>
    </source>
</evidence>
<dbReference type="Gene3D" id="2.60.40.420">
    <property type="entry name" value="Cupredoxins - blue copper proteins"/>
    <property type="match status" value="3"/>
</dbReference>
<keyword evidence="4" id="KW-1185">Reference proteome</keyword>
<dbReference type="Proteomes" id="UP000650467">
    <property type="component" value="Unassembled WGS sequence"/>
</dbReference>
<name>A0A835W6H5_CHLIN</name>
<evidence type="ECO:0000313" key="4">
    <source>
        <dbReference type="Proteomes" id="UP000650467"/>
    </source>
</evidence>
<evidence type="ECO:0008006" key="5">
    <source>
        <dbReference type="Google" id="ProtNLM"/>
    </source>
</evidence>
<dbReference type="GO" id="GO:0016491">
    <property type="term" value="F:oxidoreductase activity"/>
    <property type="evidence" value="ECO:0007669"/>
    <property type="project" value="TreeGrafter"/>
</dbReference>
<sequence length="869" mass="93841">MTQHRRCSTPSWTAAAPLALLAVLCSAAALAPAAAAAADASRRLLVKPHHNPLATAAEGSASSDAEDRFEPRDEAGHILLPRPRSGGAATSFPPVHVPVRPDYLPQLPRVRLGPGEGASIVIEAVDLKFSVPGPHHGAAPLSLSFTGARYVAAGTNAPADSLRTAPAIVLDAVCSTFSLTLTNNLPFQGVSTCPDAPGDNGSLFFTNGPHDFEWTNLHTHGLKVDPGAVLFDNTCEPAPGSEEAADDDEDPAEFPPKGVNKDVTRADYYCNPRMSTDQMCEVMGDNVYVNDKPHRTSVAPGAHLRYTYPLGPAPPGVGWYHPHQHGSVGTQTPTASGPLIIPESWLPNGLSDMYEPAGGCEIADFHRLMQILKSQPLESSTLLRIDAVWFRRDGKGNPEEDSFPMLGSGLDGRPDTASPLLYESDGSPRFDNAAGRDWGLINGAFQPTIDITEKEYFRWQLLNTMTMKWLDLTIQQVHEDGSLTHADCDFWLLGRDALPLPHIPRRLQSKPRGAASPVSDIIMSPGTRIDVLVKCNRPGSYVLASGAGPFHTNYTTCQATHCEIFGEVAPPAANVPRSANNVFERRELSAAVLAVVEVAPREVGAPVHADLPDNVARAKLERFAYLNHTAFDSKKTVEQCFSFMNAAYGGMCAVNNALLPKTQAYVEMGTQQVWKLRDITYHPFHMHESPIRLVTLPSCATSVTNMWQVGDWVDVLMLPVCQNGCEWPDEGSGGGECDSPVSVCDEVTVQWMADRYYDPSAGGGTHHQADDLCAAAGRPLPPAPDASECRKRISMFHCHILSHEDEGCVAVVNWFCPGDKDVPSDHLASCPARTTYTCDQEMRRRQQRRRLSGLGRDVASNGGDGSAAA</sequence>
<dbReference type="InterPro" id="IPR008972">
    <property type="entry name" value="Cupredoxin"/>
</dbReference>
<feature type="region of interest" description="Disordered" evidence="1">
    <location>
        <begin position="841"/>
        <end position="869"/>
    </location>
</feature>
<feature type="compositionally biased region" description="Acidic residues" evidence="1">
    <location>
        <begin position="243"/>
        <end position="252"/>
    </location>
</feature>
<keyword evidence="2" id="KW-0732">Signal</keyword>
<accession>A0A835W6H5</accession>
<protein>
    <recommendedName>
        <fullName evidence="5">Plastocyanin-like domain-containing protein</fullName>
    </recommendedName>
</protein>
<dbReference type="InterPro" id="IPR045087">
    <property type="entry name" value="Cu-oxidase_fam"/>
</dbReference>
<evidence type="ECO:0000256" key="1">
    <source>
        <dbReference type="SAM" id="MobiDB-lite"/>
    </source>
</evidence>
<feature type="chain" id="PRO_5032885902" description="Plastocyanin-like domain-containing protein" evidence="2">
    <location>
        <begin position="36"/>
        <end position="869"/>
    </location>
</feature>
<feature type="signal peptide" evidence="2">
    <location>
        <begin position="1"/>
        <end position="35"/>
    </location>
</feature>
<dbReference type="AlphaFoldDB" id="A0A835W6H5"/>